<dbReference type="EMBL" id="KN880691">
    <property type="protein sequence ID" value="KIY63504.1"/>
    <property type="molecule type" value="Genomic_DNA"/>
</dbReference>
<gene>
    <name evidence="11" type="ORF">CYLTODRAFT_493851</name>
</gene>
<evidence type="ECO:0000259" key="10">
    <source>
        <dbReference type="Pfam" id="PF00125"/>
    </source>
</evidence>
<dbReference type="InterPro" id="IPR032458">
    <property type="entry name" value="Histone_H2A_CS"/>
</dbReference>
<keyword evidence="6 8" id="KW-0539">Nucleus</keyword>
<evidence type="ECO:0000256" key="2">
    <source>
        <dbReference type="ARBA" id="ARBA00004286"/>
    </source>
</evidence>
<comment type="similarity">
    <text evidence="3 8">Belongs to the histone H2A family.</text>
</comment>
<keyword evidence="12" id="KW-1185">Reference proteome</keyword>
<evidence type="ECO:0000256" key="1">
    <source>
        <dbReference type="ARBA" id="ARBA00004123"/>
    </source>
</evidence>
<evidence type="ECO:0000256" key="9">
    <source>
        <dbReference type="SAM" id="MobiDB-lite"/>
    </source>
</evidence>
<evidence type="ECO:0000256" key="4">
    <source>
        <dbReference type="ARBA" id="ARBA00022454"/>
    </source>
</evidence>
<evidence type="ECO:0000256" key="8">
    <source>
        <dbReference type="RuleBase" id="RU003767"/>
    </source>
</evidence>
<dbReference type="PANTHER" id="PTHR23430">
    <property type="entry name" value="HISTONE H2A"/>
    <property type="match status" value="1"/>
</dbReference>
<organism evidence="11 12">
    <name type="scientific">Cylindrobasidium torrendii FP15055 ss-10</name>
    <dbReference type="NCBI Taxonomy" id="1314674"/>
    <lineage>
        <taxon>Eukaryota</taxon>
        <taxon>Fungi</taxon>
        <taxon>Dikarya</taxon>
        <taxon>Basidiomycota</taxon>
        <taxon>Agaricomycotina</taxon>
        <taxon>Agaricomycetes</taxon>
        <taxon>Agaricomycetidae</taxon>
        <taxon>Agaricales</taxon>
        <taxon>Marasmiineae</taxon>
        <taxon>Physalacriaceae</taxon>
        <taxon>Cylindrobasidium</taxon>
    </lineage>
</organism>
<evidence type="ECO:0000256" key="6">
    <source>
        <dbReference type="ARBA" id="ARBA00023242"/>
    </source>
</evidence>
<keyword evidence="7 8" id="KW-0544">Nucleosome core</keyword>
<dbReference type="OrthoDB" id="9421954at2759"/>
<comment type="subunit">
    <text evidence="8">The nucleosome is a histone octamer containing two molecules each of H2A, H2B, H3 and H4 assembled in one H3-H4 heterotetramer and two H2A-H2B heterodimers. The octamer wraps approximately 147 bp of DNA.</text>
</comment>
<dbReference type="Pfam" id="PF00125">
    <property type="entry name" value="Histone"/>
    <property type="match status" value="1"/>
</dbReference>
<sequence>MNSITFEMSLFRTVEQRALPFRHNALGVNAREIVPNNLGRGKNLAGTRGKSAPSLGRLTKSYRAGLAFPVARVHRKLKNFVQQDHIRIAASIFLTAVLEYLVAEVTELAGNAARDHRKQRIIPRFLQLAIRNDDELDKLLDHVFFPNSGVVPGSSQKSDVETKLEKKKPLACEKKAPSKSTKAKQGGKVIPKGRLALYSNSERSLSSE</sequence>
<dbReference type="InterPro" id="IPR009072">
    <property type="entry name" value="Histone-fold"/>
</dbReference>
<dbReference type="InterPro" id="IPR007125">
    <property type="entry name" value="H2A/H2B/H3"/>
</dbReference>
<evidence type="ECO:0000256" key="3">
    <source>
        <dbReference type="ARBA" id="ARBA00010691"/>
    </source>
</evidence>
<dbReference type="AlphaFoldDB" id="A0A0D7B029"/>
<dbReference type="GO" id="GO:0046982">
    <property type="term" value="F:protein heterodimerization activity"/>
    <property type="evidence" value="ECO:0007669"/>
    <property type="project" value="InterPro"/>
</dbReference>
<feature type="domain" description="Core Histone H2A/H2B/H3" evidence="10">
    <location>
        <begin position="64"/>
        <end position="131"/>
    </location>
</feature>
<evidence type="ECO:0000256" key="7">
    <source>
        <dbReference type="ARBA" id="ARBA00023269"/>
    </source>
</evidence>
<keyword evidence="5 8" id="KW-0238">DNA-binding</keyword>
<dbReference type="PRINTS" id="PR00620">
    <property type="entry name" value="HISTONEH2A"/>
</dbReference>
<dbReference type="InterPro" id="IPR002119">
    <property type="entry name" value="Histone_H2A"/>
</dbReference>
<feature type="region of interest" description="Disordered" evidence="9">
    <location>
        <begin position="151"/>
        <end position="188"/>
    </location>
</feature>
<dbReference type="PROSITE" id="PS00046">
    <property type="entry name" value="HISTONE_H2A"/>
    <property type="match status" value="1"/>
</dbReference>
<dbReference type="Gene3D" id="1.10.20.10">
    <property type="entry name" value="Histone, subunit A"/>
    <property type="match status" value="1"/>
</dbReference>
<reference evidence="11 12" key="1">
    <citation type="journal article" date="2015" name="Fungal Genet. Biol.">
        <title>Evolution of novel wood decay mechanisms in Agaricales revealed by the genome sequences of Fistulina hepatica and Cylindrobasidium torrendii.</title>
        <authorList>
            <person name="Floudas D."/>
            <person name="Held B.W."/>
            <person name="Riley R."/>
            <person name="Nagy L.G."/>
            <person name="Koehler G."/>
            <person name="Ransdell A.S."/>
            <person name="Younus H."/>
            <person name="Chow J."/>
            <person name="Chiniquy J."/>
            <person name="Lipzen A."/>
            <person name="Tritt A."/>
            <person name="Sun H."/>
            <person name="Haridas S."/>
            <person name="LaButti K."/>
            <person name="Ohm R.A."/>
            <person name="Kues U."/>
            <person name="Blanchette R.A."/>
            <person name="Grigoriev I.V."/>
            <person name="Minto R.E."/>
            <person name="Hibbett D.S."/>
        </authorList>
    </citation>
    <scope>NUCLEOTIDE SEQUENCE [LARGE SCALE GENOMIC DNA]</scope>
    <source>
        <strain evidence="11 12">FP15055 ss-10</strain>
    </source>
</reference>
<evidence type="ECO:0000313" key="11">
    <source>
        <dbReference type="EMBL" id="KIY63504.1"/>
    </source>
</evidence>
<accession>A0A0D7B029</accession>
<dbReference type="SMART" id="SM00414">
    <property type="entry name" value="H2A"/>
    <property type="match status" value="1"/>
</dbReference>
<dbReference type="CDD" id="cd00074">
    <property type="entry name" value="HFD_H2A"/>
    <property type="match status" value="1"/>
</dbReference>
<dbReference type="GO" id="GO:0005634">
    <property type="term" value="C:nucleus"/>
    <property type="evidence" value="ECO:0007669"/>
    <property type="project" value="UniProtKB-SubCell"/>
</dbReference>
<feature type="compositionally biased region" description="Basic and acidic residues" evidence="9">
    <location>
        <begin position="158"/>
        <end position="176"/>
    </location>
</feature>
<dbReference type="GO" id="GO:0003677">
    <property type="term" value="F:DNA binding"/>
    <property type="evidence" value="ECO:0007669"/>
    <property type="project" value="UniProtKB-KW"/>
</dbReference>
<evidence type="ECO:0000256" key="5">
    <source>
        <dbReference type="ARBA" id="ARBA00023125"/>
    </source>
</evidence>
<name>A0A0D7B029_9AGAR</name>
<dbReference type="SUPFAM" id="SSF47113">
    <property type="entry name" value="Histone-fold"/>
    <property type="match status" value="1"/>
</dbReference>
<comment type="subcellular location">
    <subcellularLocation>
        <location evidence="2">Chromosome</location>
    </subcellularLocation>
    <subcellularLocation>
        <location evidence="1 8">Nucleus</location>
    </subcellularLocation>
</comment>
<evidence type="ECO:0000313" key="12">
    <source>
        <dbReference type="Proteomes" id="UP000054007"/>
    </source>
</evidence>
<proteinExistence type="inferred from homology"/>
<keyword evidence="4 8" id="KW-0158">Chromosome</keyword>
<dbReference type="GO" id="GO:0000786">
    <property type="term" value="C:nucleosome"/>
    <property type="evidence" value="ECO:0007669"/>
    <property type="project" value="UniProtKB-KW"/>
</dbReference>
<protein>
    <recommendedName>
        <fullName evidence="8">Histone H2A</fullName>
    </recommendedName>
</protein>
<dbReference type="GO" id="GO:0030527">
    <property type="term" value="F:structural constituent of chromatin"/>
    <property type="evidence" value="ECO:0007669"/>
    <property type="project" value="InterPro"/>
</dbReference>
<dbReference type="Proteomes" id="UP000054007">
    <property type="component" value="Unassembled WGS sequence"/>
</dbReference>
<dbReference type="STRING" id="1314674.A0A0D7B029"/>